<sequence>MSKRTSSSQTTSVAQVLSDGEKVPAVVDQKNADGTLAFLELHDEEFKDSPLTDEEDYRMTKKVLISVISLVSIINTMLYIDKATLSYASILGLYESTGIGTTEYDDLNSIFYTGYTVGQALNFVLQKVNQRYFLTATLFVWAILVFCHCAAYNFAGLIFLRLLLGVTESVVVPALEVTMLQFFTPQQRATIQPIFWVSCVGPPNIIAGFIAYGVLYATGTIPPWKIFMIILGGMTLIVTAVCWIWYPADPTTAKFLTTREKYFLIKKVHATSSSSIMQTVIKRDQIVECLRDPLSWLFSLGMFLVMLSNNLAYQQNLLYVGLGVSNLGSTLVSVAGAGFSWAYMIFGSIFIYFFPNQSHWATFLGCMPAIASGIAMVTIPWSNKLALLAMLVLAGNTFALAYIVILGWSTAAASGNTKRYVRHLMLMVSYGVSNIISPQIWKGNQGYSDHGTGPRYYAAWTIQIVLSWFGTTVVAFVIHYILKARNKERLAARDRDSVKGVVLVKDPETGKTIEEAVDIANLDLTDLQNKNFIYPL</sequence>
<evidence type="ECO:0000313" key="7">
    <source>
        <dbReference type="EMBL" id="KAH3672632.1"/>
    </source>
</evidence>
<evidence type="ECO:0000256" key="1">
    <source>
        <dbReference type="ARBA" id="ARBA00004141"/>
    </source>
</evidence>
<feature type="transmembrane region" description="Helical" evidence="6">
    <location>
        <begin position="226"/>
        <end position="246"/>
    </location>
</feature>
<feature type="transmembrane region" description="Helical" evidence="6">
    <location>
        <begin position="457"/>
        <end position="482"/>
    </location>
</feature>
<dbReference type="AlphaFoldDB" id="A0A9P8PIB8"/>
<dbReference type="GO" id="GO:0016020">
    <property type="term" value="C:membrane"/>
    <property type="evidence" value="ECO:0007669"/>
    <property type="project" value="UniProtKB-SubCell"/>
</dbReference>
<dbReference type="EMBL" id="JAEUBD010000753">
    <property type="protein sequence ID" value="KAH3672632.1"/>
    <property type="molecule type" value="Genomic_DNA"/>
</dbReference>
<dbReference type="InterPro" id="IPR011701">
    <property type="entry name" value="MFS"/>
</dbReference>
<feature type="transmembrane region" description="Helical" evidence="6">
    <location>
        <begin position="360"/>
        <end position="379"/>
    </location>
</feature>
<feature type="transmembrane region" description="Helical" evidence="6">
    <location>
        <begin position="293"/>
        <end position="311"/>
    </location>
</feature>
<comment type="subcellular location">
    <subcellularLocation>
        <location evidence="1">Membrane</location>
        <topology evidence="1">Multi-pass membrane protein</topology>
    </subcellularLocation>
</comment>
<comment type="caution">
    <text evidence="7">The sequence shown here is derived from an EMBL/GenBank/DDBJ whole genome shotgun (WGS) entry which is preliminary data.</text>
</comment>
<dbReference type="InterPro" id="IPR036259">
    <property type="entry name" value="MFS_trans_sf"/>
</dbReference>
<evidence type="ECO:0000256" key="2">
    <source>
        <dbReference type="ARBA" id="ARBA00022448"/>
    </source>
</evidence>
<evidence type="ECO:0000256" key="6">
    <source>
        <dbReference type="SAM" id="Phobius"/>
    </source>
</evidence>
<feature type="transmembrane region" description="Helical" evidence="6">
    <location>
        <begin position="420"/>
        <end position="437"/>
    </location>
</feature>
<feature type="transmembrane region" description="Helical" evidence="6">
    <location>
        <begin position="331"/>
        <end position="353"/>
    </location>
</feature>
<organism evidence="7 8">
    <name type="scientific">Ogataea polymorpha</name>
    <dbReference type="NCBI Taxonomy" id="460523"/>
    <lineage>
        <taxon>Eukaryota</taxon>
        <taxon>Fungi</taxon>
        <taxon>Dikarya</taxon>
        <taxon>Ascomycota</taxon>
        <taxon>Saccharomycotina</taxon>
        <taxon>Pichiomycetes</taxon>
        <taxon>Pichiales</taxon>
        <taxon>Pichiaceae</taxon>
        <taxon>Ogataea</taxon>
    </lineage>
</organism>
<evidence type="ECO:0000256" key="3">
    <source>
        <dbReference type="ARBA" id="ARBA00022692"/>
    </source>
</evidence>
<dbReference type="SUPFAM" id="SSF103473">
    <property type="entry name" value="MFS general substrate transporter"/>
    <property type="match status" value="1"/>
</dbReference>
<dbReference type="GO" id="GO:0033229">
    <property type="term" value="F:cysteine transmembrane transporter activity"/>
    <property type="evidence" value="ECO:0007669"/>
    <property type="project" value="TreeGrafter"/>
</dbReference>
<dbReference type="Proteomes" id="UP000788993">
    <property type="component" value="Unassembled WGS sequence"/>
</dbReference>
<accession>A0A9P8PIB8</accession>
<dbReference type="Gene3D" id="1.20.1250.20">
    <property type="entry name" value="MFS general substrate transporter like domains"/>
    <property type="match status" value="1"/>
</dbReference>
<name>A0A9P8PIB8_9ASCO</name>
<reference evidence="7" key="1">
    <citation type="journal article" date="2021" name="Open Biol.">
        <title>Shared evolutionary footprints suggest mitochondrial oxidative damage underlies multiple complex I losses in fungi.</title>
        <authorList>
            <person name="Schikora-Tamarit M.A."/>
            <person name="Marcet-Houben M."/>
            <person name="Nosek J."/>
            <person name="Gabaldon T."/>
        </authorList>
    </citation>
    <scope>NUCLEOTIDE SEQUENCE</scope>
    <source>
        <strain evidence="7">NCAIM Y.01608</strain>
    </source>
</reference>
<feature type="transmembrane region" description="Helical" evidence="6">
    <location>
        <begin position="63"/>
        <end position="80"/>
    </location>
</feature>
<feature type="transmembrane region" description="Helical" evidence="6">
    <location>
        <begin position="385"/>
        <end position="408"/>
    </location>
</feature>
<dbReference type="Pfam" id="PF07690">
    <property type="entry name" value="MFS_1"/>
    <property type="match status" value="1"/>
</dbReference>
<evidence type="ECO:0000256" key="5">
    <source>
        <dbReference type="ARBA" id="ARBA00023136"/>
    </source>
</evidence>
<evidence type="ECO:0000313" key="8">
    <source>
        <dbReference type="Proteomes" id="UP000788993"/>
    </source>
</evidence>
<proteinExistence type="predicted"/>
<evidence type="ECO:0000256" key="4">
    <source>
        <dbReference type="ARBA" id="ARBA00022989"/>
    </source>
</evidence>
<keyword evidence="3 6" id="KW-0812">Transmembrane</keyword>
<keyword evidence="8" id="KW-1185">Reference proteome</keyword>
<dbReference type="PANTHER" id="PTHR43791:SF63">
    <property type="entry name" value="HIGH AFFINITY CYSTEINE TRANSPORTER"/>
    <property type="match status" value="1"/>
</dbReference>
<keyword evidence="4 6" id="KW-1133">Transmembrane helix</keyword>
<protein>
    <recommendedName>
        <fullName evidence="9">Major facilitator superfamily (MFS) profile domain-containing protein</fullName>
    </recommendedName>
</protein>
<gene>
    <name evidence="7" type="ORF">OGATHE_002277</name>
</gene>
<keyword evidence="5 6" id="KW-0472">Membrane</keyword>
<feature type="transmembrane region" description="Helical" evidence="6">
    <location>
        <begin position="194"/>
        <end position="214"/>
    </location>
</feature>
<feature type="transmembrane region" description="Helical" evidence="6">
    <location>
        <begin position="132"/>
        <end position="154"/>
    </location>
</feature>
<evidence type="ECO:0008006" key="9">
    <source>
        <dbReference type="Google" id="ProtNLM"/>
    </source>
</evidence>
<dbReference type="PANTHER" id="PTHR43791">
    <property type="entry name" value="PERMEASE-RELATED"/>
    <property type="match status" value="1"/>
</dbReference>
<keyword evidence="2" id="KW-0813">Transport</keyword>
<reference evidence="7" key="2">
    <citation type="submission" date="2021-01" db="EMBL/GenBank/DDBJ databases">
        <authorList>
            <person name="Schikora-Tamarit M.A."/>
        </authorList>
    </citation>
    <scope>NUCLEOTIDE SEQUENCE</scope>
    <source>
        <strain evidence="7">NCAIM Y.01608</strain>
    </source>
</reference>